<dbReference type="InterPro" id="IPR027417">
    <property type="entry name" value="P-loop_NTPase"/>
</dbReference>
<dbReference type="InterPro" id="IPR019734">
    <property type="entry name" value="TPR_rpt"/>
</dbReference>
<accession>A0A366EG93</accession>
<dbReference type="Gene3D" id="1.25.40.10">
    <property type="entry name" value="Tetratricopeptide repeat domain"/>
    <property type="match status" value="1"/>
</dbReference>
<dbReference type="AlphaFoldDB" id="A0A366EG93"/>
<dbReference type="InterPro" id="IPR011990">
    <property type="entry name" value="TPR-like_helical_dom_sf"/>
</dbReference>
<dbReference type="InterPro" id="IPR004027">
    <property type="entry name" value="SEC_C_motif"/>
</dbReference>
<dbReference type="Proteomes" id="UP000253529">
    <property type="component" value="Unassembled WGS sequence"/>
</dbReference>
<name>A0A366EG93_9HYPH</name>
<dbReference type="SUPFAM" id="SSF52540">
    <property type="entry name" value="P-loop containing nucleoside triphosphate hydrolases"/>
    <property type="match status" value="1"/>
</dbReference>
<dbReference type="Pfam" id="PF07721">
    <property type="entry name" value="TPR_4"/>
    <property type="match status" value="1"/>
</dbReference>
<evidence type="ECO:0000256" key="1">
    <source>
        <dbReference type="ARBA" id="ARBA00022679"/>
    </source>
</evidence>
<dbReference type="Gene3D" id="3.40.50.300">
    <property type="entry name" value="P-loop containing nucleotide triphosphate hydrolases"/>
    <property type="match status" value="1"/>
</dbReference>
<protein>
    <submittedName>
        <fullName evidence="3">Tetratricopeptide repeat protein</fullName>
    </submittedName>
</protein>
<dbReference type="SUPFAM" id="SSF48452">
    <property type="entry name" value="TPR-like"/>
    <property type="match status" value="1"/>
</dbReference>
<dbReference type="Gene3D" id="3.10.450.50">
    <property type="match status" value="1"/>
</dbReference>
<dbReference type="RefSeq" id="WP_245428242.1">
    <property type="nucleotide sequence ID" value="NZ_QNRK01000060.1"/>
</dbReference>
<proteinExistence type="predicted"/>
<dbReference type="EMBL" id="QNRK01000060">
    <property type="protein sequence ID" value="RBP01036.1"/>
    <property type="molecule type" value="Genomic_DNA"/>
</dbReference>
<keyword evidence="4" id="KW-1185">Reference proteome</keyword>
<evidence type="ECO:0000256" key="2">
    <source>
        <dbReference type="PROSITE-ProRule" id="PRU00339"/>
    </source>
</evidence>
<dbReference type="GO" id="GO:0008476">
    <property type="term" value="F:protein-tyrosine sulfotransferase activity"/>
    <property type="evidence" value="ECO:0007669"/>
    <property type="project" value="InterPro"/>
</dbReference>
<keyword evidence="1" id="KW-0808">Transferase</keyword>
<comment type="caution">
    <text evidence="3">The sequence shown here is derived from an EMBL/GenBank/DDBJ whole genome shotgun (WGS) entry which is preliminary data.</text>
</comment>
<dbReference type="InterPro" id="IPR026634">
    <property type="entry name" value="TPST-like"/>
</dbReference>
<dbReference type="Pfam" id="PF02810">
    <property type="entry name" value="SEC-C"/>
    <property type="match status" value="1"/>
</dbReference>
<dbReference type="Pfam" id="PF13469">
    <property type="entry name" value="Sulfotransfer_3"/>
    <property type="match status" value="1"/>
</dbReference>
<evidence type="ECO:0000313" key="3">
    <source>
        <dbReference type="EMBL" id="RBP01036.1"/>
    </source>
</evidence>
<evidence type="ECO:0000313" key="4">
    <source>
        <dbReference type="Proteomes" id="UP000253529"/>
    </source>
</evidence>
<sequence length="572" mass="62837">MTVGNPVPNAPATVGRNNPCPCGSGKKFKHCCERKAQGAASPSPGHALGPGVGARVDALLARAKALWDADRRDEAIPVFAQIVRLAPGSANAHHDLGMCLLLCGHLIRATDSLKRAVELQPGFTRARVNLAKALAQSGNGKEAAAIHRDLSASAAAPSDRARHAVLALAVEGEVDEAAALLRSAPAALQEDVELRALIAERLALSGRFDEARRELGRCLDSAPNTFGQFATVTRMTEADRPLIERMLAVVERPGLTIDNRIVIRFGLGKAFDDLGDAAEAMRHYDIANGLRARRTRLTPEARAAMTRWFDKVVATFSAATMAEAAKAAERPERPGDDLPVLIVGMPRSGTTLVEQILAAHPAISAGGELPFWGTRRREMGIEFGDLPSPAALAKAGDDYRALLRRIDAKALRVTDKEPRNFDRLELIRLACPQARIIHCRRHPIDTCLSIYFANFPAQNGYAFDRGDIAFVYREYERLMAHWREVLPADRFTEVQYETLVADRERETRRLIGFLGLDWDDACLRHEGNRGVVRTSSLWQARQPIYTTSVERWRRYEPWLGELKALAPAGPES</sequence>
<feature type="repeat" description="TPR" evidence="2">
    <location>
        <begin position="90"/>
        <end position="123"/>
    </location>
</feature>
<dbReference type="SUPFAM" id="SSF103642">
    <property type="entry name" value="Sec-C motif"/>
    <property type="match status" value="1"/>
</dbReference>
<gene>
    <name evidence="3" type="ORF">DFR50_1603</name>
</gene>
<reference evidence="3 4" key="1">
    <citation type="submission" date="2018-06" db="EMBL/GenBank/DDBJ databases">
        <title>Genomic Encyclopedia of Type Strains, Phase IV (KMG-IV): sequencing the most valuable type-strain genomes for metagenomic binning, comparative biology and taxonomic classification.</title>
        <authorList>
            <person name="Goeker M."/>
        </authorList>
    </citation>
    <scope>NUCLEOTIDE SEQUENCE [LARGE SCALE GENOMIC DNA]</scope>
    <source>
        <strain evidence="3 4">DSM 24875</strain>
    </source>
</reference>
<organism evidence="3 4">
    <name type="scientific">Roseiarcus fermentans</name>
    <dbReference type="NCBI Taxonomy" id="1473586"/>
    <lineage>
        <taxon>Bacteria</taxon>
        <taxon>Pseudomonadati</taxon>
        <taxon>Pseudomonadota</taxon>
        <taxon>Alphaproteobacteria</taxon>
        <taxon>Hyphomicrobiales</taxon>
        <taxon>Roseiarcaceae</taxon>
        <taxon>Roseiarcus</taxon>
    </lineage>
</organism>
<dbReference type="GO" id="GO:0042802">
    <property type="term" value="F:identical protein binding"/>
    <property type="evidence" value="ECO:0007669"/>
    <property type="project" value="InterPro"/>
</dbReference>
<dbReference type="PROSITE" id="PS50005">
    <property type="entry name" value="TPR"/>
    <property type="match status" value="1"/>
</dbReference>
<keyword evidence="2" id="KW-0802">TPR repeat</keyword>
<dbReference type="SMART" id="SM00028">
    <property type="entry name" value="TPR"/>
    <property type="match status" value="3"/>
</dbReference>
<dbReference type="PANTHER" id="PTHR12788:SF10">
    <property type="entry name" value="PROTEIN-TYROSINE SULFOTRANSFERASE"/>
    <property type="match status" value="1"/>
</dbReference>
<dbReference type="PANTHER" id="PTHR12788">
    <property type="entry name" value="PROTEIN-TYROSINE SULFOTRANSFERASE 2"/>
    <property type="match status" value="1"/>
</dbReference>
<dbReference type="InterPro" id="IPR011717">
    <property type="entry name" value="TPR-4"/>
</dbReference>